<organism evidence="1 2">
    <name type="scientific">Lactuca saligna</name>
    <name type="common">Willowleaf lettuce</name>
    <dbReference type="NCBI Taxonomy" id="75948"/>
    <lineage>
        <taxon>Eukaryota</taxon>
        <taxon>Viridiplantae</taxon>
        <taxon>Streptophyta</taxon>
        <taxon>Embryophyta</taxon>
        <taxon>Tracheophyta</taxon>
        <taxon>Spermatophyta</taxon>
        <taxon>Magnoliopsida</taxon>
        <taxon>eudicotyledons</taxon>
        <taxon>Gunneridae</taxon>
        <taxon>Pentapetalae</taxon>
        <taxon>asterids</taxon>
        <taxon>campanulids</taxon>
        <taxon>Asterales</taxon>
        <taxon>Asteraceae</taxon>
        <taxon>Cichorioideae</taxon>
        <taxon>Cichorieae</taxon>
        <taxon>Lactucinae</taxon>
        <taxon>Lactuca</taxon>
    </lineage>
</organism>
<gene>
    <name evidence="1" type="ORF">LSALG_LOCUS10052</name>
</gene>
<evidence type="ECO:0000313" key="2">
    <source>
        <dbReference type="Proteomes" id="UP001177003"/>
    </source>
</evidence>
<protein>
    <submittedName>
        <fullName evidence="1">Uncharacterized protein</fullName>
    </submittedName>
</protein>
<dbReference type="EMBL" id="OX465077">
    <property type="protein sequence ID" value="CAI9269695.1"/>
    <property type="molecule type" value="Genomic_DNA"/>
</dbReference>
<keyword evidence="2" id="KW-1185">Reference proteome</keyword>
<reference evidence="1" key="1">
    <citation type="submission" date="2023-04" db="EMBL/GenBank/DDBJ databases">
        <authorList>
            <person name="Vijverberg K."/>
            <person name="Xiong W."/>
            <person name="Schranz E."/>
        </authorList>
    </citation>
    <scope>NUCLEOTIDE SEQUENCE</scope>
</reference>
<name>A0AA35VNJ4_LACSI</name>
<evidence type="ECO:0000313" key="1">
    <source>
        <dbReference type="EMBL" id="CAI9269695.1"/>
    </source>
</evidence>
<sequence length="211" mass="22884">MVSLSTTEEQHFGELVKLLKELKEISSKSSSPIVSQEFLSQKFIHFEAILQKHLAPLLRISSLLPNVSDAPLAVTGVQGGEKVGQAKAGEHEKITEDSKVVGKLYPSNVVVKPTIVSAAPVISTVTTTVPILRPITKGIVIENVVPSNVSSSKNAAPSNVKDKGKGVLVEKTNKEKKAEVAAEVERMMHVESIMRQRALEDSEEEFCGDKY</sequence>
<dbReference type="AlphaFoldDB" id="A0AA35VNJ4"/>
<proteinExistence type="predicted"/>
<accession>A0AA35VNJ4</accession>
<dbReference type="Proteomes" id="UP001177003">
    <property type="component" value="Chromosome 1"/>
</dbReference>